<evidence type="ECO:0000313" key="1">
    <source>
        <dbReference type="EMBL" id="MBB5755282.1"/>
    </source>
</evidence>
<dbReference type="InterPro" id="IPR006450">
    <property type="entry name" value="Phage_HK97_gp6-like"/>
</dbReference>
<dbReference type="AlphaFoldDB" id="A0A7W9FR54"/>
<protein>
    <submittedName>
        <fullName evidence="1">Putative phiE125 gp8 family phage protein</fullName>
    </submittedName>
</protein>
<reference evidence="1 2" key="1">
    <citation type="submission" date="2020-08" db="EMBL/GenBank/DDBJ databases">
        <title>Genomic Encyclopedia of Type Strains, Phase IV (KMG-IV): sequencing the most valuable type-strain genomes for metagenomic binning, comparative biology and taxonomic classification.</title>
        <authorList>
            <person name="Goeker M."/>
        </authorList>
    </citation>
    <scope>NUCLEOTIDE SEQUENCE [LARGE SCALE GENOMIC DNA]</scope>
    <source>
        <strain evidence="1 2">DSM 16268</strain>
    </source>
</reference>
<organism evidence="1 2">
    <name type="scientific">Prosthecomicrobium pneumaticum</name>
    <dbReference type="NCBI Taxonomy" id="81895"/>
    <lineage>
        <taxon>Bacteria</taxon>
        <taxon>Pseudomonadati</taxon>
        <taxon>Pseudomonadota</taxon>
        <taxon>Alphaproteobacteria</taxon>
        <taxon>Hyphomicrobiales</taxon>
        <taxon>Kaistiaceae</taxon>
        <taxon>Prosthecomicrobium</taxon>
    </lineage>
</organism>
<comment type="caution">
    <text evidence="1">The sequence shown here is derived from an EMBL/GenBank/DDBJ whole genome shotgun (WGS) entry which is preliminary data.</text>
</comment>
<dbReference type="NCBIfam" id="TIGR02215">
    <property type="entry name" value="phage_chp_gp8"/>
    <property type="match status" value="1"/>
</dbReference>
<evidence type="ECO:0000313" key="2">
    <source>
        <dbReference type="Proteomes" id="UP000523821"/>
    </source>
</evidence>
<gene>
    <name evidence="1" type="ORF">GGQ63_004385</name>
</gene>
<dbReference type="RefSeq" id="WP_183858714.1">
    <property type="nucleotide sequence ID" value="NZ_JACHOO010000019.1"/>
</dbReference>
<accession>A0A7W9FR54</accession>
<dbReference type="Proteomes" id="UP000523821">
    <property type="component" value="Unassembled WGS sequence"/>
</dbReference>
<dbReference type="CDD" id="cd08054">
    <property type="entry name" value="gp6"/>
    <property type="match status" value="1"/>
</dbReference>
<sequence length="184" mass="19300">MTVALIEAPAIEPVSVAEAKAHLRLDGSEEDGLVAAAIAAARIHVEAVTGRALIAQDWRLHLDRWPAGRRIGLPVAPLIAVAAITTYDAAGMPHGLDAALWRAEPAGARVLLLERPAPGLAWNGIEIDFTAGYGSTADDVPAPLRQAILILVAQWHAHRGAIEPGAAPPAAVEALLAPYRLRTL</sequence>
<dbReference type="NCBIfam" id="TIGR01560">
    <property type="entry name" value="put_DNA_pack"/>
    <property type="match status" value="1"/>
</dbReference>
<keyword evidence="2" id="KW-1185">Reference proteome</keyword>
<dbReference type="Gene3D" id="1.10.3230.30">
    <property type="entry name" value="Phage gp6-like head-tail connector protein"/>
    <property type="match status" value="1"/>
</dbReference>
<dbReference type="InterPro" id="IPR011738">
    <property type="entry name" value="Phage_CHP"/>
</dbReference>
<proteinExistence type="predicted"/>
<name>A0A7W9FR54_9HYPH</name>
<dbReference type="EMBL" id="JACHOO010000019">
    <property type="protein sequence ID" value="MBB5755282.1"/>
    <property type="molecule type" value="Genomic_DNA"/>
</dbReference>